<sequence>MLALVAFTLPLALTSSPGLGEGPPGEALIEAARAALSRGDGIDSEMKLRAALAKGASRSEVAAWMGKAYLEQDDLDKAHDWLASGNFSASTAADGWRALGLVERLQGNLAASDRAYAKALDLIPDDASLWVEIGRLRYASGQHVRAIAAADHALALDPADVRALQYRGQLVRDRYGLRAALPWFEQALRHDAKDVSVLLDYAATLGEMGRAGEAVTVTRQVLEISPKNPRAYYLQSVIAARAGNYELARGLLMRTEGKLDDQPGVQMLHGVVELAAGNYAASSEALEAVLRTKPDSRRAKDLLARAIYLGGQYRYATLRFADEIARDEASPYLLTVVARSYEALGERRHAGELLDRAARPQMAPLRVLPGQGRIGDLLARGQGNMAQAAAEAARRSDPGFYDSQALAGDVQLALGHARAAQERYVQAARIRMPESLFERRVAAYALAGDLRGGQVLVEEYLLQHPNSQAALRAAAWLAIGTGNAARARAILTWLRDNGNSRDVELLTSLALVEAGEGNLEAARQNAQAAYRLQRASPAATQALGFSYASLGIRTNDATALLDKAQAMVGDTPLIAQARDRLREKRRG</sequence>
<dbReference type="InterPro" id="IPR011990">
    <property type="entry name" value="TPR-like_helical_dom_sf"/>
</dbReference>
<name>A0A0B1ZKZ5_9SPHN</name>
<evidence type="ECO:0000256" key="1">
    <source>
        <dbReference type="PROSITE-ProRule" id="PRU00339"/>
    </source>
</evidence>
<dbReference type="SMART" id="SM00028">
    <property type="entry name" value="TPR"/>
    <property type="match status" value="6"/>
</dbReference>
<dbReference type="Proteomes" id="UP000031057">
    <property type="component" value="Unassembled WGS sequence"/>
</dbReference>
<protein>
    <recommendedName>
        <fullName evidence="4">Tetratricopeptide repeat protein</fullName>
    </recommendedName>
</protein>
<dbReference type="OrthoDB" id="7259535at2"/>
<dbReference type="SUPFAM" id="SSF48452">
    <property type="entry name" value="TPR-like"/>
    <property type="match status" value="4"/>
</dbReference>
<gene>
    <name evidence="2" type="ORF">LK12_09970</name>
</gene>
<comment type="caution">
    <text evidence="2">The sequence shown here is derived from an EMBL/GenBank/DDBJ whole genome shotgun (WGS) entry which is preliminary data.</text>
</comment>
<dbReference type="Pfam" id="PF13432">
    <property type="entry name" value="TPR_16"/>
    <property type="match status" value="2"/>
</dbReference>
<evidence type="ECO:0000313" key="2">
    <source>
        <dbReference type="EMBL" id="KHK91221.1"/>
    </source>
</evidence>
<organism evidence="2 3">
    <name type="scientific">Novosphingobium malaysiense</name>
    <dbReference type="NCBI Taxonomy" id="1348853"/>
    <lineage>
        <taxon>Bacteria</taxon>
        <taxon>Pseudomonadati</taxon>
        <taxon>Pseudomonadota</taxon>
        <taxon>Alphaproteobacteria</taxon>
        <taxon>Sphingomonadales</taxon>
        <taxon>Sphingomonadaceae</taxon>
        <taxon>Novosphingobium</taxon>
    </lineage>
</organism>
<dbReference type="PANTHER" id="PTHR12558">
    <property type="entry name" value="CELL DIVISION CYCLE 16,23,27"/>
    <property type="match status" value="1"/>
</dbReference>
<accession>A0A0B1ZKZ5</accession>
<dbReference type="PANTHER" id="PTHR12558:SF13">
    <property type="entry name" value="CELL DIVISION CYCLE PROTEIN 27 HOMOLOG"/>
    <property type="match status" value="1"/>
</dbReference>
<proteinExistence type="predicted"/>
<dbReference type="InterPro" id="IPR019734">
    <property type="entry name" value="TPR_rpt"/>
</dbReference>
<dbReference type="AlphaFoldDB" id="A0A0B1ZKZ5"/>
<evidence type="ECO:0008006" key="4">
    <source>
        <dbReference type="Google" id="ProtNLM"/>
    </source>
</evidence>
<dbReference type="PROSITE" id="PS50005">
    <property type="entry name" value="TPR"/>
    <property type="match status" value="2"/>
</dbReference>
<dbReference type="Pfam" id="PF14559">
    <property type="entry name" value="TPR_19"/>
    <property type="match status" value="1"/>
</dbReference>
<evidence type="ECO:0000313" key="3">
    <source>
        <dbReference type="Proteomes" id="UP000031057"/>
    </source>
</evidence>
<keyword evidence="1" id="KW-0802">TPR repeat</keyword>
<dbReference type="Gene3D" id="1.25.40.10">
    <property type="entry name" value="Tetratricopeptide repeat domain"/>
    <property type="match status" value="3"/>
</dbReference>
<reference evidence="2 3" key="1">
    <citation type="submission" date="2014-10" db="EMBL/GenBank/DDBJ databases">
        <title>Genome sequence of Novosphingobium malaysiense MUSC 273(T).</title>
        <authorList>
            <person name="Lee L.-H."/>
        </authorList>
    </citation>
    <scope>NUCLEOTIDE SEQUENCE [LARGE SCALE GENOMIC DNA]</scope>
    <source>
        <strain evidence="2 3">MUSC 273</strain>
    </source>
</reference>
<dbReference type="EMBL" id="JTDI01000003">
    <property type="protein sequence ID" value="KHK91221.1"/>
    <property type="molecule type" value="Genomic_DNA"/>
</dbReference>
<feature type="repeat" description="TPR" evidence="1">
    <location>
        <begin position="127"/>
        <end position="160"/>
    </location>
</feature>
<dbReference type="STRING" id="1348853.LK12_09970"/>
<keyword evidence="3" id="KW-1185">Reference proteome</keyword>
<feature type="repeat" description="TPR" evidence="1">
    <location>
        <begin position="93"/>
        <end position="126"/>
    </location>
</feature>